<gene>
    <name evidence="1" type="ORF">FGIG_11640</name>
</gene>
<organism evidence="1 2">
    <name type="scientific">Fasciola gigantica</name>
    <name type="common">Giant liver fluke</name>
    <dbReference type="NCBI Taxonomy" id="46835"/>
    <lineage>
        <taxon>Eukaryota</taxon>
        <taxon>Metazoa</taxon>
        <taxon>Spiralia</taxon>
        <taxon>Lophotrochozoa</taxon>
        <taxon>Platyhelminthes</taxon>
        <taxon>Trematoda</taxon>
        <taxon>Digenea</taxon>
        <taxon>Plagiorchiida</taxon>
        <taxon>Echinostomata</taxon>
        <taxon>Echinostomatoidea</taxon>
        <taxon>Fasciolidae</taxon>
        <taxon>Fasciola</taxon>
    </lineage>
</organism>
<comment type="caution">
    <text evidence="1">The sequence shown here is derived from an EMBL/GenBank/DDBJ whole genome shotgun (WGS) entry which is preliminary data.</text>
</comment>
<proteinExistence type="predicted"/>
<protein>
    <submittedName>
        <fullName evidence="1">Uncharacterized protein</fullName>
    </submittedName>
</protein>
<reference evidence="1 2" key="1">
    <citation type="submission" date="2019-04" db="EMBL/GenBank/DDBJ databases">
        <title>Annotation for the trematode Fasciola gigantica.</title>
        <authorList>
            <person name="Choi Y.-J."/>
        </authorList>
    </citation>
    <scope>NUCLEOTIDE SEQUENCE [LARGE SCALE GENOMIC DNA]</scope>
    <source>
        <strain evidence="1">Uganda_cow_1</strain>
    </source>
</reference>
<sequence>MLLIQKVGSPRSGSATLVTELASRARSCSPSISLPSRNSPVMRRTCSTVRNIQMPNQQNVSFHQVCFAITRRQLRRTISTSDASGTVYDPTMRGMYISCRTNTLTGVPLDTQQLTRLFLATTRRLTRRPPPDCACRVTSAVTESYYFDCNEPVRGVPLTQNELYSLEDLIREVCSLAWYLLTERQAMASGSFTGSGTHQNGSLRIWHVDVDRSAKPADKYDPKCRPVQSGVQQYGGNYLSNSTDSQLLASVLSKGEACTRNPLNSASQQDKAAALLNNECNMTGCPHMLNDNNTTILQSTNRKKRSCMAGFLRKR</sequence>
<dbReference type="OrthoDB" id="5966837at2759"/>
<name>A0A504YNS2_FASGI</name>
<dbReference type="AlphaFoldDB" id="A0A504YNS2"/>
<dbReference type="Proteomes" id="UP000316759">
    <property type="component" value="Unassembled WGS sequence"/>
</dbReference>
<evidence type="ECO:0000313" key="2">
    <source>
        <dbReference type="Proteomes" id="UP000316759"/>
    </source>
</evidence>
<accession>A0A504YNS2</accession>
<evidence type="ECO:0000313" key="1">
    <source>
        <dbReference type="EMBL" id="TPP59567.1"/>
    </source>
</evidence>
<keyword evidence="2" id="KW-1185">Reference proteome</keyword>
<dbReference type="EMBL" id="SUNJ01010544">
    <property type="protein sequence ID" value="TPP59567.1"/>
    <property type="molecule type" value="Genomic_DNA"/>
</dbReference>